<dbReference type="Gene3D" id="1.10.8.100">
    <property type="entry name" value="Ribosomal RNA adenine dimethylase-like, domain 2"/>
    <property type="match status" value="1"/>
</dbReference>
<keyword evidence="1" id="KW-0963">Cytoplasm</keyword>
<dbReference type="InterPro" id="IPR020598">
    <property type="entry name" value="rRNA_Ade_methylase_Trfase_N"/>
</dbReference>
<comment type="caution">
    <text evidence="9">The sequence shown here is derived from an EMBL/GenBank/DDBJ whole genome shotgun (WGS) entry which is preliminary data.</text>
</comment>
<evidence type="ECO:0000256" key="3">
    <source>
        <dbReference type="ARBA" id="ARBA00022603"/>
    </source>
</evidence>
<feature type="binding site" evidence="7">
    <location>
        <position position="1"/>
    </location>
    <ligand>
        <name>S-adenosyl-L-methionine</name>
        <dbReference type="ChEBI" id="CHEBI:59789"/>
    </ligand>
</feature>
<dbReference type="NCBIfam" id="TIGR00755">
    <property type="entry name" value="ksgA"/>
    <property type="match status" value="1"/>
</dbReference>
<keyword evidence="3 7" id="KW-0489">Methyltransferase</keyword>
<accession>A0ABM9AZ51</accession>
<keyword evidence="5 7" id="KW-0949">S-adenosyl-L-methionine</keyword>
<feature type="binding site" evidence="7">
    <location>
        <position position="43"/>
    </location>
    <ligand>
        <name>S-adenosyl-L-methionine</name>
        <dbReference type="ChEBI" id="CHEBI:59789"/>
    </ligand>
</feature>
<evidence type="ECO:0000256" key="2">
    <source>
        <dbReference type="ARBA" id="ARBA00022552"/>
    </source>
</evidence>
<evidence type="ECO:0000256" key="6">
    <source>
        <dbReference type="ARBA" id="ARBA00022884"/>
    </source>
</evidence>
<reference evidence="9" key="1">
    <citation type="submission" date="2021-12" db="EMBL/GenBank/DDBJ databases">
        <authorList>
            <person name="Rodrigo-Torres L."/>
            <person name="Arahal R. D."/>
            <person name="Lucena T."/>
        </authorList>
    </citation>
    <scope>NUCLEOTIDE SEQUENCE</scope>
    <source>
        <strain evidence="9">CECT 8419</strain>
    </source>
</reference>
<dbReference type="PANTHER" id="PTHR11727:SF7">
    <property type="entry name" value="DIMETHYLADENOSINE TRANSFERASE-RELATED"/>
    <property type="match status" value="1"/>
</dbReference>
<keyword evidence="6 7" id="KW-0694">RNA-binding</keyword>
<dbReference type="InterPro" id="IPR001737">
    <property type="entry name" value="KsgA/Erm"/>
</dbReference>
<organism evidence="9 10">
    <name type="scientific">Neolewinella maritima</name>
    <dbReference type="NCBI Taxonomy" id="1383882"/>
    <lineage>
        <taxon>Bacteria</taxon>
        <taxon>Pseudomonadati</taxon>
        <taxon>Bacteroidota</taxon>
        <taxon>Saprospiria</taxon>
        <taxon>Saprospirales</taxon>
        <taxon>Lewinellaceae</taxon>
        <taxon>Neolewinella</taxon>
    </lineage>
</organism>
<keyword evidence="2" id="KW-0698">rRNA processing</keyword>
<dbReference type="SUPFAM" id="SSF53335">
    <property type="entry name" value="S-adenosyl-L-methionine-dependent methyltransferases"/>
    <property type="match status" value="1"/>
</dbReference>
<dbReference type="Gene3D" id="3.40.50.150">
    <property type="entry name" value="Vaccinia Virus protein VP39"/>
    <property type="match status" value="1"/>
</dbReference>
<dbReference type="EC" id="2.1.1.182" evidence="9"/>
<protein>
    <submittedName>
        <fullName evidence="9">Ribosomal RNA small subunit methyltransferase A</fullName>
        <ecNumber evidence="9">2.1.1.182</ecNumber>
    </submittedName>
</protein>
<dbReference type="InterPro" id="IPR023165">
    <property type="entry name" value="rRNA_Ade_diMease-like_C"/>
</dbReference>
<comment type="similarity">
    <text evidence="7">Belongs to the class I-like SAM-binding methyltransferase superfamily. rRNA adenine N(6)-methyltransferase family.</text>
</comment>
<evidence type="ECO:0000256" key="7">
    <source>
        <dbReference type="PROSITE-ProRule" id="PRU01026"/>
    </source>
</evidence>
<dbReference type="SMART" id="SM00650">
    <property type="entry name" value="rADc"/>
    <property type="match status" value="1"/>
</dbReference>
<sequence>MLTKHLLERGEDFHLRVAEADRDMISYLNIHYPQLSEDILEGDFLRLDMAEVFGGKPFGLVGNFPYNISSQILIKLLDNYTLLPEMVGMFQKEVADRVISGEGSKVYGVIGVLVQVRYLPELCFNVGRGNFQPPPKVQSAVIRLVRRTEPLVADEHYGTFKHVVKSAFGQRRKMLRNSLKSIFPADQLMNEEVFRRRPEQVSLLDFVELTERAVRLGI</sequence>
<keyword evidence="10" id="KW-1185">Reference proteome</keyword>
<dbReference type="GO" id="GO:0052908">
    <property type="term" value="F:16S rRNA (adenine(1518)-N(6)/adenine(1519)-N(6))-dimethyltransferase activity"/>
    <property type="evidence" value="ECO:0007669"/>
    <property type="project" value="UniProtKB-EC"/>
</dbReference>
<dbReference type="Proteomes" id="UP000837803">
    <property type="component" value="Unassembled WGS sequence"/>
</dbReference>
<evidence type="ECO:0000256" key="4">
    <source>
        <dbReference type="ARBA" id="ARBA00022679"/>
    </source>
</evidence>
<proteinExistence type="inferred from homology"/>
<evidence type="ECO:0000313" key="10">
    <source>
        <dbReference type="Proteomes" id="UP000837803"/>
    </source>
</evidence>
<feature type="binding site" evidence="7">
    <location>
        <position position="63"/>
    </location>
    <ligand>
        <name>S-adenosyl-L-methionine</name>
        <dbReference type="ChEBI" id="CHEBI:59789"/>
    </ligand>
</feature>
<dbReference type="InterPro" id="IPR011530">
    <property type="entry name" value="rRNA_adenine_dimethylase"/>
</dbReference>
<comment type="caution">
    <text evidence="7">Lacks conserved residue(s) required for the propagation of feature annotation.</text>
</comment>
<dbReference type="InterPro" id="IPR029063">
    <property type="entry name" value="SAM-dependent_MTases_sf"/>
</dbReference>
<feature type="binding site" evidence="7">
    <location>
        <position position="19"/>
    </location>
    <ligand>
        <name>S-adenosyl-L-methionine</name>
        <dbReference type="ChEBI" id="CHEBI:59789"/>
    </ligand>
</feature>
<dbReference type="PROSITE" id="PS51689">
    <property type="entry name" value="SAM_RNA_A_N6_MT"/>
    <property type="match status" value="1"/>
</dbReference>
<name>A0ABM9AZ51_9BACT</name>
<keyword evidence="4 7" id="KW-0808">Transferase</keyword>
<dbReference type="EMBL" id="CAKLPZ010000001">
    <property type="protein sequence ID" value="CAH0999753.1"/>
    <property type="molecule type" value="Genomic_DNA"/>
</dbReference>
<evidence type="ECO:0000256" key="5">
    <source>
        <dbReference type="ARBA" id="ARBA00022691"/>
    </source>
</evidence>
<evidence type="ECO:0000256" key="1">
    <source>
        <dbReference type="ARBA" id="ARBA00022490"/>
    </source>
</evidence>
<feature type="domain" description="Ribosomal RNA adenine methylase transferase N-terminal" evidence="8">
    <location>
        <begin position="2"/>
        <end position="148"/>
    </location>
</feature>
<gene>
    <name evidence="9" type="primary">rsmA</name>
    <name evidence="9" type="ORF">LEM8419_01053</name>
</gene>
<evidence type="ECO:0000313" key="9">
    <source>
        <dbReference type="EMBL" id="CAH0999753.1"/>
    </source>
</evidence>
<evidence type="ECO:0000259" key="8">
    <source>
        <dbReference type="SMART" id="SM00650"/>
    </source>
</evidence>
<dbReference type="Pfam" id="PF00398">
    <property type="entry name" value="RrnaAD"/>
    <property type="match status" value="1"/>
</dbReference>
<dbReference type="PANTHER" id="PTHR11727">
    <property type="entry name" value="DIMETHYLADENOSINE TRANSFERASE"/>
    <property type="match status" value="1"/>
</dbReference>